<dbReference type="Proteomes" id="UP001150941">
    <property type="component" value="Unassembled WGS sequence"/>
</dbReference>
<evidence type="ECO:0000313" key="5">
    <source>
        <dbReference type="EMBL" id="KAJ5217223.1"/>
    </source>
</evidence>
<reference evidence="5" key="2">
    <citation type="journal article" date="2023" name="IMA Fungus">
        <title>Comparative genomic study of the Penicillium genus elucidates a diverse pangenome and 15 lateral gene transfer events.</title>
        <authorList>
            <person name="Petersen C."/>
            <person name="Sorensen T."/>
            <person name="Nielsen M.R."/>
            <person name="Sondergaard T.E."/>
            <person name="Sorensen J.L."/>
            <person name="Fitzpatrick D.A."/>
            <person name="Frisvad J.C."/>
            <person name="Nielsen K.L."/>
        </authorList>
    </citation>
    <scope>NUCLEOTIDE SEQUENCE</scope>
    <source>
        <strain evidence="5">IBT 19713</strain>
    </source>
</reference>
<keyword evidence="2" id="KW-0736">Signalosome</keyword>
<dbReference type="RefSeq" id="XP_058326094.1">
    <property type="nucleotide sequence ID" value="XM_058479526.1"/>
</dbReference>
<comment type="caution">
    <text evidence="5">The sequence shown here is derived from an EMBL/GenBank/DDBJ whole genome shotgun (WGS) entry which is preliminary data.</text>
</comment>
<dbReference type="PROSITE" id="PS50250">
    <property type="entry name" value="PCI"/>
    <property type="match status" value="1"/>
</dbReference>
<evidence type="ECO:0000256" key="1">
    <source>
        <dbReference type="ARBA" id="ARBA00008482"/>
    </source>
</evidence>
<comment type="similarity">
    <text evidence="1">Belongs to the CSN7/EIF3M family. CSN7 subfamily.</text>
</comment>
<dbReference type="GO" id="GO:0008180">
    <property type="term" value="C:COP9 signalosome"/>
    <property type="evidence" value="ECO:0007669"/>
    <property type="project" value="UniProtKB-KW"/>
</dbReference>
<evidence type="ECO:0000259" key="4">
    <source>
        <dbReference type="PROSITE" id="PS50250"/>
    </source>
</evidence>
<evidence type="ECO:0000256" key="2">
    <source>
        <dbReference type="ARBA" id="ARBA00022790"/>
    </source>
</evidence>
<dbReference type="OrthoDB" id="10265275at2759"/>
<gene>
    <name evidence="5" type="ORF">N7468_010231</name>
</gene>
<accession>A0A9W9NEA3</accession>
<dbReference type="PANTHER" id="PTHR15350:SF5">
    <property type="entry name" value="COP9 SIGNALOSOME COMPLEX SUBUNIT 7"/>
    <property type="match status" value="1"/>
</dbReference>
<feature type="region of interest" description="Disordered" evidence="3">
    <location>
        <begin position="207"/>
        <end position="318"/>
    </location>
</feature>
<keyword evidence="6" id="KW-1185">Reference proteome</keyword>
<feature type="compositionally biased region" description="Basic and acidic residues" evidence="3">
    <location>
        <begin position="207"/>
        <end position="222"/>
    </location>
</feature>
<organism evidence="5 6">
    <name type="scientific">Penicillium chermesinum</name>
    <dbReference type="NCBI Taxonomy" id="63820"/>
    <lineage>
        <taxon>Eukaryota</taxon>
        <taxon>Fungi</taxon>
        <taxon>Dikarya</taxon>
        <taxon>Ascomycota</taxon>
        <taxon>Pezizomycotina</taxon>
        <taxon>Eurotiomycetes</taxon>
        <taxon>Eurotiomycetidae</taxon>
        <taxon>Eurotiales</taxon>
        <taxon>Aspergillaceae</taxon>
        <taxon>Penicillium</taxon>
    </lineage>
</organism>
<dbReference type="InterPro" id="IPR000717">
    <property type="entry name" value="PCI_dom"/>
</dbReference>
<evidence type="ECO:0000313" key="6">
    <source>
        <dbReference type="Proteomes" id="UP001150941"/>
    </source>
</evidence>
<protein>
    <submittedName>
        <fullName evidence="5">COP9 signalosome complex subunit 7</fullName>
    </submittedName>
</protein>
<evidence type="ECO:0000256" key="3">
    <source>
        <dbReference type="SAM" id="MobiDB-lite"/>
    </source>
</evidence>
<feature type="domain" description="PCI" evidence="4">
    <location>
        <begin position="1"/>
        <end position="165"/>
    </location>
</feature>
<dbReference type="AlphaFoldDB" id="A0A9W9NEA3"/>
<sequence length="318" mass="34318">MDQAHSRALEALQPFLGLATSSNSTSPRFAAQIVRDATSSAHTYVFAELLETPMVQSLRSSDTPAEFRGHYRLLEIFASGSWGDYTSSSGLPQMNDAQTRKLRLLTLISLASEHKPLTYKTLKSALSLSTNAELETLVTDAIYNSLITATLSPCSSPPTVNITAVAALRDALSASQSQHVIGVLSEWETRARHVTLAMDQESTRIKDNVSERAAKNTKHESMLNEATSCRADQDATATSSAVHPATEEQGSRGKKPYGRATANPSGSNKREADVIDQDDGFWEPGEGPDQGASRMDIDEGAGSSRGSRYSKRVVGRRA</sequence>
<proteinExistence type="inferred from homology"/>
<dbReference type="EMBL" id="JAPQKS010000008">
    <property type="protein sequence ID" value="KAJ5217223.1"/>
    <property type="molecule type" value="Genomic_DNA"/>
</dbReference>
<dbReference type="SMART" id="SM00088">
    <property type="entry name" value="PINT"/>
    <property type="match status" value="1"/>
</dbReference>
<name>A0A9W9NEA3_9EURO</name>
<reference evidence="5" key="1">
    <citation type="submission" date="2022-11" db="EMBL/GenBank/DDBJ databases">
        <authorList>
            <person name="Petersen C."/>
        </authorList>
    </citation>
    <scope>NUCLEOTIDE SEQUENCE</scope>
    <source>
        <strain evidence="5">IBT 19713</strain>
    </source>
</reference>
<dbReference type="PANTHER" id="PTHR15350">
    <property type="entry name" value="COP9 SIGNALOSOME COMPLEX SUBUNIT 7/DENDRITIC CELL PROTEIN GA17"/>
    <property type="match status" value="1"/>
</dbReference>
<dbReference type="Pfam" id="PF22061">
    <property type="entry name" value="CSN7_HB_subdom"/>
    <property type="match status" value="1"/>
</dbReference>
<dbReference type="Pfam" id="PF01399">
    <property type="entry name" value="PCI"/>
    <property type="match status" value="1"/>
</dbReference>
<dbReference type="InterPro" id="IPR045237">
    <property type="entry name" value="COPS7/eIF3m"/>
</dbReference>
<feature type="compositionally biased region" description="Basic residues" evidence="3">
    <location>
        <begin position="308"/>
        <end position="318"/>
    </location>
</feature>
<dbReference type="GeneID" id="83206830"/>